<proteinExistence type="predicted"/>
<accession>A0AAE8MU60</accession>
<dbReference type="InterPro" id="IPR005645">
    <property type="entry name" value="FSH-like_dom"/>
</dbReference>
<dbReference type="PANTHER" id="PTHR48070">
    <property type="entry name" value="ESTERASE OVCA2"/>
    <property type="match status" value="1"/>
</dbReference>
<evidence type="ECO:0000313" key="5">
    <source>
        <dbReference type="Proteomes" id="UP001187682"/>
    </source>
</evidence>
<dbReference type="AlphaFoldDB" id="A0AAE8MU60"/>
<dbReference type="GO" id="GO:0019748">
    <property type="term" value="P:secondary metabolic process"/>
    <property type="evidence" value="ECO:0007669"/>
    <property type="project" value="TreeGrafter"/>
</dbReference>
<organism evidence="4 5">
    <name type="scientific">Cephalotrichum gorgonifer</name>
    <dbReference type="NCBI Taxonomy" id="2041049"/>
    <lineage>
        <taxon>Eukaryota</taxon>
        <taxon>Fungi</taxon>
        <taxon>Dikarya</taxon>
        <taxon>Ascomycota</taxon>
        <taxon>Pezizomycotina</taxon>
        <taxon>Sordariomycetes</taxon>
        <taxon>Hypocreomycetidae</taxon>
        <taxon>Microascales</taxon>
        <taxon>Microascaceae</taxon>
        <taxon>Cephalotrichum</taxon>
    </lineage>
</organism>
<evidence type="ECO:0000256" key="1">
    <source>
        <dbReference type="ARBA" id="ARBA00022801"/>
    </source>
</evidence>
<gene>
    <name evidence="4" type="ORF">DNG_03067</name>
</gene>
<dbReference type="InterPro" id="IPR029058">
    <property type="entry name" value="AB_hydrolase_fold"/>
</dbReference>
<feature type="compositionally biased region" description="Low complexity" evidence="2">
    <location>
        <begin position="14"/>
        <end position="28"/>
    </location>
</feature>
<protein>
    <submittedName>
        <fullName evidence="4">Related to dihydrofolate reductase</fullName>
    </submittedName>
</protein>
<evidence type="ECO:0000256" key="2">
    <source>
        <dbReference type="SAM" id="MobiDB-lite"/>
    </source>
</evidence>
<dbReference type="SUPFAM" id="SSF53474">
    <property type="entry name" value="alpha/beta-Hydrolases"/>
    <property type="match status" value="1"/>
</dbReference>
<keyword evidence="5" id="KW-1185">Reference proteome</keyword>
<dbReference type="GO" id="GO:0005634">
    <property type="term" value="C:nucleus"/>
    <property type="evidence" value="ECO:0007669"/>
    <property type="project" value="TreeGrafter"/>
</dbReference>
<feature type="domain" description="Serine hydrolase" evidence="3">
    <location>
        <begin position="46"/>
        <end position="278"/>
    </location>
</feature>
<dbReference type="PANTHER" id="PTHR48070:SF6">
    <property type="entry name" value="ESTERASE OVCA2"/>
    <property type="match status" value="1"/>
</dbReference>
<dbReference type="Proteomes" id="UP001187682">
    <property type="component" value="Unassembled WGS sequence"/>
</dbReference>
<dbReference type="GO" id="GO:0005737">
    <property type="term" value="C:cytoplasm"/>
    <property type="evidence" value="ECO:0007669"/>
    <property type="project" value="TreeGrafter"/>
</dbReference>
<dbReference type="GO" id="GO:0016787">
    <property type="term" value="F:hydrolase activity"/>
    <property type="evidence" value="ECO:0007669"/>
    <property type="project" value="UniProtKB-KW"/>
</dbReference>
<sequence>MSETPAASPRPEGAVPTPAPTTSTAPPARKANMNQQRPKAPPVPKKELKVLMLHGYTQSGPLFRAKTRALEKLLIKTLNPQTTSLTLTYPTAPIRLRATDIPGYAPPAPADGATADPDDEIDSWAWFRRDHPAAPTLRGLDLGMSAVASAIAEAGGVHGIVGFSQGGALAALVTAALEKPHREVPAEHAPWVEALRAANGGEALRFAIIYSGFWMGVDDIAWCYEPKIETPTLHYIGGLDTVVSEERSNALVERCEAPLVAAHPGGHYVPISKEWVMPIAGFMRRFVDVEGEKEEARI</sequence>
<keyword evidence="1" id="KW-0378">Hydrolase</keyword>
<dbReference type="EMBL" id="ONZQ02000003">
    <property type="protein sequence ID" value="SPO00220.1"/>
    <property type="molecule type" value="Genomic_DNA"/>
</dbReference>
<dbReference type="Gene3D" id="3.40.50.1820">
    <property type="entry name" value="alpha/beta hydrolase"/>
    <property type="match status" value="1"/>
</dbReference>
<feature type="region of interest" description="Disordered" evidence="2">
    <location>
        <begin position="1"/>
        <end position="44"/>
    </location>
</feature>
<dbReference type="Pfam" id="PF03959">
    <property type="entry name" value="FSH1"/>
    <property type="match status" value="1"/>
</dbReference>
<reference evidence="4" key="1">
    <citation type="submission" date="2018-03" db="EMBL/GenBank/DDBJ databases">
        <authorList>
            <person name="Guldener U."/>
        </authorList>
    </citation>
    <scope>NUCLEOTIDE SEQUENCE</scope>
</reference>
<evidence type="ECO:0000313" key="4">
    <source>
        <dbReference type="EMBL" id="SPO00220.1"/>
    </source>
</evidence>
<name>A0AAE8MU60_9PEZI</name>
<dbReference type="InterPro" id="IPR050593">
    <property type="entry name" value="LovG"/>
</dbReference>
<evidence type="ECO:0000259" key="3">
    <source>
        <dbReference type="Pfam" id="PF03959"/>
    </source>
</evidence>
<comment type="caution">
    <text evidence="4">The sequence shown here is derived from an EMBL/GenBank/DDBJ whole genome shotgun (WGS) entry which is preliminary data.</text>
</comment>